<keyword evidence="1" id="KW-0175">Coiled coil</keyword>
<dbReference type="RefSeq" id="WP_154457886.1">
    <property type="nucleotide sequence ID" value="NZ_VUMV01000004.1"/>
</dbReference>
<gene>
    <name evidence="2" type="ORF">FYJ60_06545</name>
</gene>
<reference evidence="2 3" key="1">
    <citation type="submission" date="2019-08" db="EMBL/GenBank/DDBJ databases">
        <title>In-depth cultivation of the pig gut microbiome towards novel bacterial diversity and tailored functional studies.</title>
        <authorList>
            <person name="Wylensek D."/>
            <person name="Hitch T.C.A."/>
            <person name="Clavel T."/>
        </authorList>
    </citation>
    <scope>NUCLEOTIDE SEQUENCE [LARGE SCALE GENOMIC DNA]</scope>
    <source>
        <strain evidence="2 3">Oil+RF-744-WCA-WT-13</strain>
    </source>
</reference>
<dbReference type="Proteomes" id="UP000466864">
    <property type="component" value="Unassembled WGS sequence"/>
</dbReference>
<evidence type="ECO:0000313" key="2">
    <source>
        <dbReference type="EMBL" id="MST81971.1"/>
    </source>
</evidence>
<keyword evidence="3" id="KW-1185">Reference proteome</keyword>
<organism evidence="2 3">
    <name type="scientific">Bilifractor porci</name>
    <dbReference type="NCBI Taxonomy" id="2606636"/>
    <lineage>
        <taxon>Bacteria</taxon>
        <taxon>Bacillati</taxon>
        <taxon>Bacillota</taxon>
        <taxon>Clostridia</taxon>
        <taxon>Lachnospirales</taxon>
        <taxon>Lachnospiraceae</taxon>
        <taxon>Bilifractor</taxon>
    </lineage>
</organism>
<evidence type="ECO:0000256" key="1">
    <source>
        <dbReference type="SAM" id="Coils"/>
    </source>
</evidence>
<dbReference type="AlphaFoldDB" id="A0A7X2TPN1"/>
<dbReference type="EMBL" id="VUMV01000004">
    <property type="protein sequence ID" value="MST81971.1"/>
    <property type="molecule type" value="Genomic_DNA"/>
</dbReference>
<name>A0A7X2TPN1_9FIRM</name>
<sequence length="111" mass="12065">MAKRTFTIVLDDDTQIKSLELNGNSFISKTELKAADIEGKLSKVTLKGSDGSIEEHGQMTLVQITQDGGKWWLCLRDLTDAEIQAAALKSQLTDANNAIAELTELIASISQ</sequence>
<feature type="coiled-coil region" evidence="1">
    <location>
        <begin position="78"/>
        <end position="105"/>
    </location>
</feature>
<evidence type="ECO:0000313" key="3">
    <source>
        <dbReference type="Proteomes" id="UP000466864"/>
    </source>
</evidence>
<protein>
    <submittedName>
        <fullName evidence="2">Uncharacterized protein</fullName>
    </submittedName>
</protein>
<comment type="caution">
    <text evidence="2">The sequence shown here is derived from an EMBL/GenBank/DDBJ whole genome shotgun (WGS) entry which is preliminary data.</text>
</comment>
<proteinExistence type="predicted"/>
<accession>A0A7X2TPN1</accession>